<feature type="transmembrane region" description="Helical" evidence="5">
    <location>
        <begin position="256"/>
        <end position="280"/>
    </location>
</feature>
<feature type="transmembrane region" description="Helical" evidence="5">
    <location>
        <begin position="195"/>
        <end position="217"/>
    </location>
</feature>
<dbReference type="Gene3D" id="1.20.1530.20">
    <property type="match status" value="1"/>
</dbReference>
<sequence>MDLLISVFLPISLAIIMFSLGLGLTVADFVRVFRQGRALIAGLCAQVILLPVVAFGFVKAFGLSGELAFGVMILSVCPGGVTSNMLTKLAGGTLALSISLTGLISLLSVVTVPALVVFWASVFLDEGALSVSITGLALVMFAITAVPVMLGMVFRKLAPALADRIERSVSALAALLFVLVVIGALAASWDVLMDNLATLGGITCAMVVSLLALGWIVAKGLGLPPRDRAAISIETGIQNSTLGITLAGLLTGGAEVLPAIALPAAIYGVLMYLGALPAVFAMRYRLKGVA</sequence>
<feature type="transmembrane region" description="Helical" evidence="5">
    <location>
        <begin position="39"/>
        <end position="61"/>
    </location>
</feature>
<name>A0A6N6JLD6_9RHOB</name>
<dbReference type="OrthoDB" id="9806785at2"/>
<reference evidence="6 7" key="1">
    <citation type="submission" date="2019-12" db="EMBL/GenBank/DDBJ databases">
        <title>Litoreibacter badius sp. nov., a novel bacteriochlorophyll a-containing bacterium in the genus Litoreibacter.</title>
        <authorList>
            <person name="Kanamuro M."/>
            <person name="Takabe Y."/>
            <person name="Mori K."/>
            <person name="Takaichi S."/>
            <person name="Hanada S."/>
        </authorList>
    </citation>
    <scope>NUCLEOTIDE SEQUENCE [LARGE SCALE GENOMIC DNA]</scope>
    <source>
        <strain evidence="6 7">K6</strain>
    </source>
</reference>
<feature type="transmembrane region" description="Helical" evidence="5">
    <location>
        <begin position="229"/>
        <end position="250"/>
    </location>
</feature>
<evidence type="ECO:0000256" key="5">
    <source>
        <dbReference type="SAM" id="Phobius"/>
    </source>
</evidence>
<keyword evidence="2 5" id="KW-0812">Transmembrane</keyword>
<dbReference type="RefSeq" id="WP_159808764.1">
    <property type="nucleotide sequence ID" value="NZ_BLJE01000003.1"/>
</dbReference>
<feature type="transmembrane region" description="Helical" evidence="5">
    <location>
        <begin position="171"/>
        <end position="189"/>
    </location>
</feature>
<dbReference type="EMBL" id="BLJE01000003">
    <property type="protein sequence ID" value="GFE66088.1"/>
    <property type="molecule type" value="Genomic_DNA"/>
</dbReference>
<keyword evidence="3 5" id="KW-1133">Transmembrane helix</keyword>
<keyword evidence="7" id="KW-1185">Reference proteome</keyword>
<evidence type="ECO:0000256" key="1">
    <source>
        <dbReference type="ARBA" id="ARBA00004141"/>
    </source>
</evidence>
<dbReference type="Pfam" id="PF01758">
    <property type="entry name" value="SBF"/>
    <property type="match status" value="1"/>
</dbReference>
<organism evidence="6 7">
    <name type="scientific">Litoreibacter roseus</name>
    <dbReference type="NCBI Taxonomy" id="2601869"/>
    <lineage>
        <taxon>Bacteria</taxon>
        <taxon>Pseudomonadati</taxon>
        <taxon>Pseudomonadota</taxon>
        <taxon>Alphaproteobacteria</taxon>
        <taxon>Rhodobacterales</taxon>
        <taxon>Roseobacteraceae</taxon>
        <taxon>Litoreibacter</taxon>
    </lineage>
</organism>
<dbReference type="PANTHER" id="PTHR10361:SF24">
    <property type="entry name" value="P3 PROTEIN"/>
    <property type="match status" value="1"/>
</dbReference>
<dbReference type="InterPro" id="IPR002657">
    <property type="entry name" value="BilAc:Na_symport/Acr3"/>
</dbReference>
<comment type="subcellular location">
    <subcellularLocation>
        <location evidence="1">Membrane</location>
        <topology evidence="1">Multi-pass membrane protein</topology>
    </subcellularLocation>
</comment>
<feature type="transmembrane region" description="Helical" evidence="5">
    <location>
        <begin position="67"/>
        <end position="86"/>
    </location>
</feature>
<dbReference type="PANTHER" id="PTHR10361">
    <property type="entry name" value="SODIUM-BILE ACID COTRANSPORTER"/>
    <property type="match status" value="1"/>
</dbReference>
<evidence type="ECO:0000256" key="4">
    <source>
        <dbReference type="ARBA" id="ARBA00023136"/>
    </source>
</evidence>
<keyword evidence="4 5" id="KW-0472">Membrane</keyword>
<dbReference type="GO" id="GO:0016020">
    <property type="term" value="C:membrane"/>
    <property type="evidence" value="ECO:0007669"/>
    <property type="project" value="UniProtKB-SubCell"/>
</dbReference>
<dbReference type="AlphaFoldDB" id="A0A6N6JLD6"/>
<accession>A0A6N6JLD6</accession>
<feature type="transmembrane region" description="Helical" evidence="5">
    <location>
        <begin position="98"/>
        <end position="122"/>
    </location>
</feature>
<proteinExistence type="predicted"/>
<comment type="caution">
    <text evidence="6">The sequence shown here is derived from an EMBL/GenBank/DDBJ whole genome shotgun (WGS) entry which is preliminary data.</text>
</comment>
<dbReference type="InterPro" id="IPR004710">
    <property type="entry name" value="Bilac:Na_transpt"/>
</dbReference>
<dbReference type="Proteomes" id="UP000436822">
    <property type="component" value="Unassembled WGS sequence"/>
</dbReference>
<dbReference type="InterPro" id="IPR038770">
    <property type="entry name" value="Na+/solute_symporter_sf"/>
</dbReference>
<evidence type="ECO:0000313" key="6">
    <source>
        <dbReference type="EMBL" id="GFE66088.1"/>
    </source>
</evidence>
<evidence type="ECO:0000313" key="7">
    <source>
        <dbReference type="Proteomes" id="UP000436822"/>
    </source>
</evidence>
<protein>
    <submittedName>
        <fullName evidence="6">Transporter</fullName>
    </submittedName>
</protein>
<feature type="transmembrane region" description="Helical" evidence="5">
    <location>
        <begin position="128"/>
        <end position="150"/>
    </location>
</feature>
<gene>
    <name evidence="6" type="ORF">KIN_31620</name>
</gene>
<evidence type="ECO:0000256" key="2">
    <source>
        <dbReference type="ARBA" id="ARBA00022692"/>
    </source>
</evidence>
<evidence type="ECO:0000256" key="3">
    <source>
        <dbReference type="ARBA" id="ARBA00022989"/>
    </source>
</evidence>
<feature type="transmembrane region" description="Helical" evidence="5">
    <location>
        <begin position="6"/>
        <end position="27"/>
    </location>
</feature>